<dbReference type="Pfam" id="PF20297">
    <property type="entry name" value="MSSS"/>
    <property type="match status" value="1"/>
</dbReference>
<feature type="domain" description="Smr" evidence="10">
    <location>
        <begin position="717"/>
        <end position="792"/>
    </location>
</feature>
<dbReference type="InterPro" id="IPR036063">
    <property type="entry name" value="Smr_dom_sf"/>
</dbReference>
<evidence type="ECO:0000256" key="9">
    <source>
        <dbReference type="SAM" id="Coils"/>
    </source>
</evidence>
<dbReference type="PROSITE" id="PS00486">
    <property type="entry name" value="DNA_MISMATCH_REPAIR_2"/>
    <property type="match status" value="1"/>
</dbReference>
<evidence type="ECO:0000256" key="7">
    <source>
        <dbReference type="ARBA" id="ARBA00023125"/>
    </source>
</evidence>
<organism evidence="11 12">
    <name type="scientific">Garciella nitratireducens DSM 15102</name>
    <dbReference type="NCBI Taxonomy" id="1121911"/>
    <lineage>
        <taxon>Bacteria</taxon>
        <taxon>Bacillati</taxon>
        <taxon>Bacillota</taxon>
        <taxon>Clostridia</taxon>
        <taxon>Eubacteriales</taxon>
        <taxon>Eubacteriaceae</taxon>
        <taxon>Garciella</taxon>
    </lineage>
</organism>
<dbReference type="Gene3D" id="3.40.50.300">
    <property type="entry name" value="P-loop containing nucleotide triphosphate hydrolases"/>
    <property type="match status" value="1"/>
</dbReference>
<comment type="function">
    <text evidence="8">Acts as a ribosome collision sensor, splitting the ribosome into its 2 subunits. Detects stalled/collided 70S ribosomes which it binds and splits by an ATP-hydrolysis driven conformational change. Acts upstream of the ribosome quality control system (RQC), a ribosome-associated complex that mediates the extraction of incompletely synthesized nascent chains from stalled ribosomes and their subsequent degradation. Probably generates substrates for RQC.</text>
</comment>
<keyword evidence="8" id="KW-0255">Endonuclease</keyword>
<evidence type="ECO:0000256" key="1">
    <source>
        <dbReference type="ARBA" id="ARBA00022722"/>
    </source>
</evidence>
<dbReference type="PIRSF" id="PIRSF005814">
    <property type="entry name" value="MutS_YshD"/>
    <property type="match status" value="1"/>
</dbReference>
<dbReference type="GO" id="GO:0030983">
    <property type="term" value="F:mismatched DNA binding"/>
    <property type="evidence" value="ECO:0007669"/>
    <property type="project" value="InterPro"/>
</dbReference>
<keyword evidence="6 8" id="KW-0694">RNA-binding</keyword>
<dbReference type="InterPro" id="IPR045076">
    <property type="entry name" value="MutS"/>
</dbReference>
<dbReference type="GO" id="GO:0004519">
    <property type="term" value="F:endonuclease activity"/>
    <property type="evidence" value="ECO:0007669"/>
    <property type="project" value="UniProtKB-UniRule"/>
</dbReference>
<dbReference type="GO" id="GO:0043023">
    <property type="term" value="F:ribosomal large subunit binding"/>
    <property type="evidence" value="ECO:0007669"/>
    <property type="project" value="UniProtKB-UniRule"/>
</dbReference>
<evidence type="ECO:0000256" key="3">
    <source>
        <dbReference type="ARBA" id="ARBA00022741"/>
    </source>
</evidence>
<dbReference type="AlphaFoldDB" id="A0A1T4K300"/>
<gene>
    <name evidence="8" type="primary">mutS2</name>
    <name evidence="8" type="synonym">rqcU</name>
    <name evidence="11" type="ORF">SAMN02745973_00309</name>
</gene>
<reference evidence="11 12" key="1">
    <citation type="submission" date="2017-02" db="EMBL/GenBank/DDBJ databases">
        <authorList>
            <person name="Peterson S.W."/>
        </authorList>
    </citation>
    <scope>NUCLEOTIDE SEQUENCE [LARGE SCALE GENOMIC DNA]</scope>
    <source>
        <strain evidence="11 12">DSM 15102</strain>
    </source>
</reference>
<comment type="function">
    <text evidence="8">Endonuclease that is involved in the suppression of homologous recombination and thus may have a key role in the control of bacterial genetic diversity.</text>
</comment>
<dbReference type="Gene3D" id="1.10.1420.10">
    <property type="match status" value="2"/>
</dbReference>
<dbReference type="SUPFAM" id="SSF52540">
    <property type="entry name" value="P-loop containing nucleoside triphosphate hydrolases"/>
    <property type="match status" value="1"/>
</dbReference>
<dbReference type="SUPFAM" id="SSF48334">
    <property type="entry name" value="DNA repair protein MutS, domain III"/>
    <property type="match status" value="1"/>
</dbReference>
<evidence type="ECO:0000259" key="10">
    <source>
        <dbReference type="PROSITE" id="PS50828"/>
    </source>
</evidence>
<comment type="subunit">
    <text evidence="8">Homodimer. Binds to stalled ribosomes, contacting rRNA.</text>
</comment>
<protein>
    <recommendedName>
        <fullName evidence="8">Endonuclease MutS2</fullName>
        <ecNumber evidence="8">3.1.-.-</ecNumber>
    </recommendedName>
    <alternativeName>
        <fullName evidence="8">Ribosome-associated protein quality control-upstream factor</fullName>
        <shortName evidence="8">RQC-upstream factor</shortName>
        <shortName evidence="8">RqcU</shortName>
        <ecNumber evidence="8">3.6.4.-</ecNumber>
    </alternativeName>
</protein>
<dbReference type="Proteomes" id="UP000196365">
    <property type="component" value="Unassembled WGS sequence"/>
</dbReference>
<name>A0A1T4K300_9FIRM</name>
<dbReference type="InterPro" id="IPR002625">
    <property type="entry name" value="Smr_dom"/>
</dbReference>
<dbReference type="EC" id="3.1.-.-" evidence="8"/>
<evidence type="ECO:0000256" key="5">
    <source>
        <dbReference type="ARBA" id="ARBA00022840"/>
    </source>
</evidence>
<dbReference type="PROSITE" id="PS50828">
    <property type="entry name" value="SMR"/>
    <property type="match status" value="1"/>
</dbReference>
<keyword evidence="2 8" id="KW-0699">rRNA-binding</keyword>
<dbReference type="EC" id="3.6.4.-" evidence="8"/>
<dbReference type="SMART" id="SM00534">
    <property type="entry name" value="MUTSac"/>
    <property type="match status" value="1"/>
</dbReference>
<evidence type="ECO:0000256" key="2">
    <source>
        <dbReference type="ARBA" id="ARBA00022730"/>
    </source>
</evidence>
<dbReference type="CDD" id="cd03280">
    <property type="entry name" value="ABC_MutS2"/>
    <property type="match status" value="1"/>
</dbReference>
<keyword evidence="7 8" id="KW-0238">DNA-binding</keyword>
<comment type="similarity">
    <text evidence="8">Belongs to the DNA mismatch repair MutS family. MutS2 subfamily.</text>
</comment>
<evidence type="ECO:0000256" key="4">
    <source>
        <dbReference type="ARBA" id="ARBA00022801"/>
    </source>
</evidence>
<dbReference type="SUPFAM" id="SSF160443">
    <property type="entry name" value="SMR domain-like"/>
    <property type="match status" value="1"/>
</dbReference>
<keyword evidence="9" id="KW-0175">Coiled coil</keyword>
<dbReference type="GO" id="GO:0005524">
    <property type="term" value="F:ATP binding"/>
    <property type="evidence" value="ECO:0007669"/>
    <property type="project" value="UniProtKB-UniRule"/>
</dbReference>
<dbReference type="GO" id="GO:0006298">
    <property type="term" value="P:mismatch repair"/>
    <property type="evidence" value="ECO:0007669"/>
    <property type="project" value="InterPro"/>
</dbReference>
<keyword evidence="4 8" id="KW-0378">Hydrolase</keyword>
<dbReference type="PANTHER" id="PTHR48466:SF2">
    <property type="entry name" value="OS10G0509000 PROTEIN"/>
    <property type="match status" value="1"/>
</dbReference>
<feature type="binding site" evidence="8">
    <location>
        <begin position="335"/>
        <end position="342"/>
    </location>
    <ligand>
        <name>ATP</name>
        <dbReference type="ChEBI" id="CHEBI:30616"/>
    </ligand>
</feature>
<dbReference type="NCBIfam" id="TIGR01069">
    <property type="entry name" value="mutS2"/>
    <property type="match status" value="1"/>
</dbReference>
<dbReference type="GO" id="GO:0016887">
    <property type="term" value="F:ATP hydrolysis activity"/>
    <property type="evidence" value="ECO:0007669"/>
    <property type="project" value="InterPro"/>
</dbReference>
<dbReference type="Gene3D" id="3.30.1370.110">
    <property type="match status" value="1"/>
</dbReference>
<keyword evidence="1 8" id="KW-0540">Nuclease</keyword>
<dbReference type="InterPro" id="IPR027417">
    <property type="entry name" value="P-loop_NTPase"/>
</dbReference>
<sequence length="792" mass="90331">MNKKTLEALEYFKILHIVSKYASSSLGKKKILSIRPMTNIQFIQQELQQTSEATKIILEKGNIPLEGFQDIYPFLKKAKIGSLLSPGELLKIAQVLKICEQVKTYMKEGRNQRNIYPIIDHIVEEIIELPELRKSIFNAILSEEELSDTASSELYRIRKQIHQKNEAIREKLNQMIHSAHYQKYLQEPIVTIRQDRYVIPVKQEYRSSIPGLIHDQSSTGATLFVEPMSIVEMNNDLKTLKNNEKQEVEKILSEFTKAIENNYEIISENLKLLTQVDVIFAKGYYSIQIKGIEPRVNQEGIINFKQARHPLISEKDVVASDIFLGKEFNTLVITGPNTGGKTVTLKTIGLLCLMVQSGFHIPVKEDSEVAIFQHIFADIGDEQSIEQSLSTFSSHMTNIVEILKKLDSNSLVLFDELGAGTDPIEGAALAMAILDNLYKRNIRTVATTHYSELKEYAIINSGVENASVEFDIETLRPTYKLRIGIPGKSNAFEISKRLGLDAKIIHAAKQYLSQESIRFEDVLLDIEHKKKQIEEEEWNAKKVRAEIERIQKSVKEKETQLEMRKDSILSNAKKEALKIVEETKKEVEKIIENLRKIEKEASIINYNKKIEESRKKLREFGNVLEEELSDFNSCSESDIQPTDLKPGDKVLITTLNQKGYVIALSDDKKEVQVQVGILKIKVPINNLKKMSEQQTPKMIKRNFQTMKNKFVTISPQIDLRGKISEEAVILADKYLDDAYLANLKVVTIIHGKGTGVLRKSIHELLKNHIHVKDYRLGRYNEGGEGVTIVTMK</sequence>
<dbReference type="GO" id="GO:0045910">
    <property type="term" value="P:negative regulation of DNA recombination"/>
    <property type="evidence" value="ECO:0007669"/>
    <property type="project" value="InterPro"/>
</dbReference>
<dbReference type="Pfam" id="PF00488">
    <property type="entry name" value="MutS_V"/>
    <property type="match status" value="1"/>
</dbReference>
<dbReference type="InterPro" id="IPR007696">
    <property type="entry name" value="DNA_mismatch_repair_MutS_core"/>
</dbReference>
<dbReference type="InterPro" id="IPR046893">
    <property type="entry name" value="MSSS"/>
</dbReference>
<evidence type="ECO:0000313" key="12">
    <source>
        <dbReference type="Proteomes" id="UP000196365"/>
    </source>
</evidence>
<accession>A0A1T4K300</accession>
<evidence type="ECO:0000313" key="11">
    <source>
        <dbReference type="EMBL" id="SJZ36801.1"/>
    </source>
</evidence>
<dbReference type="InterPro" id="IPR005747">
    <property type="entry name" value="MutS2"/>
</dbReference>
<proteinExistence type="inferred from homology"/>
<dbReference type="InterPro" id="IPR000432">
    <property type="entry name" value="DNA_mismatch_repair_MutS_C"/>
</dbReference>
<dbReference type="InterPro" id="IPR036187">
    <property type="entry name" value="DNA_mismatch_repair_MutS_sf"/>
</dbReference>
<keyword evidence="12" id="KW-1185">Reference proteome</keyword>
<evidence type="ECO:0000256" key="6">
    <source>
        <dbReference type="ARBA" id="ARBA00022884"/>
    </source>
</evidence>
<dbReference type="GO" id="GO:0140664">
    <property type="term" value="F:ATP-dependent DNA damage sensor activity"/>
    <property type="evidence" value="ECO:0007669"/>
    <property type="project" value="InterPro"/>
</dbReference>
<dbReference type="GO" id="GO:0019843">
    <property type="term" value="F:rRNA binding"/>
    <property type="evidence" value="ECO:0007669"/>
    <property type="project" value="UniProtKB-UniRule"/>
</dbReference>
<dbReference type="OrthoDB" id="9808166at2"/>
<dbReference type="HAMAP" id="MF_00092">
    <property type="entry name" value="MutS2"/>
    <property type="match status" value="1"/>
</dbReference>
<dbReference type="PANTHER" id="PTHR48466">
    <property type="entry name" value="OS10G0509000 PROTEIN-RELATED"/>
    <property type="match status" value="1"/>
</dbReference>
<dbReference type="Pfam" id="PF01713">
    <property type="entry name" value="Smr"/>
    <property type="match status" value="1"/>
</dbReference>
<dbReference type="EMBL" id="FUWV01000001">
    <property type="protein sequence ID" value="SJZ36801.1"/>
    <property type="molecule type" value="Genomic_DNA"/>
</dbReference>
<evidence type="ECO:0000256" key="8">
    <source>
        <dbReference type="HAMAP-Rule" id="MF_00092"/>
    </source>
</evidence>
<keyword evidence="3 8" id="KW-0547">Nucleotide-binding</keyword>
<dbReference type="GO" id="GO:0072344">
    <property type="term" value="P:rescue of stalled ribosome"/>
    <property type="evidence" value="ECO:0007669"/>
    <property type="project" value="UniProtKB-UniRule"/>
</dbReference>
<dbReference type="SMART" id="SM00463">
    <property type="entry name" value="SMR"/>
    <property type="match status" value="1"/>
</dbReference>
<feature type="coiled-coil region" evidence="9">
    <location>
        <begin position="526"/>
        <end position="600"/>
    </location>
</feature>
<dbReference type="SMART" id="SM00533">
    <property type="entry name" value="MUTSd"/>
    <property type="match status" value="1"/>
</dbReference>
<dbReference type="FunFam" id="3.40.50.300:FF:000830">
    <property type="entry name" value="Endonuclease MutS2"/>
    <property type="match status" value="1"/>
</dbReference>
<dbReference type="RefSeq" id="WP_087677749.1">
    <property type="nucleotide sequence ID" value="NZ_FUWV01000001.1"/>
</dbReference>
<keyword evidence="5 8" id="KW-0067">ATP-binding</keyword>